<accession>A0AA36HTQ7</accession>
<reference evidence="1" key="1">
    <citation type="submission" date="2023-08" db="EMBL/GenBank/DDBJ databases">
        <authorList>
            <person name="Chen Y."/>
            <person name="Shah S."/>
            <person name="Dougan E. K."/>
            <person name="Thang M."/>
            <person name="Chan C."/>
        </authorList>
    </citation>
    <scope>NUCLEOTIDE SEQUENCE</scope>
</reference>
<comment type="caution">
    <text evidence="1">The sequence shown here is derived from an EMBL/GenBank/DDBJ whole genome shotgun (WGS) entry which is preliminary data.</text>
</comment>
<organism evidence="1 2">
    <name type="scientific">Effrenium voratum</name>
    <dbReference type="NCBI Taxonomy" id="2562239"/>
    <lineage>
        <taxon>Eukaryota</taxon>
        <taxon>Sar</taxon>
        <taxon>Alveolata</taxon>
        <taxon>Dinophyceae</taxon>
        <taxon>Suessiales</taxon>
        <taxon>Symbiodiniaceae</taxon>
        <taxon>Effrenium</taxon>
    </lineage>
</organism>
<gene>
    <name evidence="1" type="ORF">EVOR1521_LOCUS3884</name>
</gene>
<proteinExistence type="predicted"/>
<name>A0AA36HTQ7_9DINO</name>
<sequence>MLAELQQQCQEKAAEWDQHEAARHEELSAIADTIGLLEESRLARKAPVSLLQLQDVKDDARSYAMDKLTAIKSTSAQFVLLALRGQKVGLEEVAQMITRLLTNLRSEAQSEAEKKQYCQARYSSSASKKRTLQNKEQEAAAAMGEARESLKLIQDDLQQIKQGIQDLDASVAEAKGLRKAERLTLANEEADASETEEILQKAKTRLSRVYRGDGASFLDQVASRLRKLPSAEFGASLAEPTANRVLSLLDRLISDVRHQRQSAMAEESKAQKEHDSFLQDCARKRSTEMNAMVAKRSVEASAKAELQNFKELRATADQELQANEDYKLALDTDCAWLLQNWEERSSARLREVQALESARSTLVDEAG</sequence>
<keyword evidence="2" id="KW-1185">Reference proteome</keyword>
<evidence type="ECO:0000313" key="1">
    <source>
        <dbReference type="EMBL" id="CAJ1374304.1"/>
    </source>
</evidence>
<evidence type="ECO:0000313" key="2">
    <source>
        <dbReference type="Proteomes" id="UP001178507"/>
    </source>
</evidence>
<dbReference type="Proteomes" id="UP001178507">
    <property type="component" value="Unassembled WGS sequence"/>
</dbReference>
<dbReference type="AlphaFoldDB" id="A0AA36HTQ7"/>
<dbReference type="EMBL" id="CAUJNA010000242">
    <property type="protein sequence ID" value="CAJ1374304.1"/>
    <property type="molecule type" value="Genomic_DNA"/>
</dbReference>
<protein>
    <submittedName>
        <fullName evidence="1">Uncharacterized protein</fullName>
    </submittedName>
</protein>